<proteinExistence type="predicted"/>
<name>A0AAW0JCK4_MYOGA</name>
<dbReference type="PROSITE" id="PS50102">
    <property type="entry name" value="RRM"/>
    <property type="match status" value="1"/>
</dbReference>
<evidence type="ECO:0000313" key="4">
    <source>
        <dbReference type="EMBL" id="KAK7824408.1"/>
    </source>
</evidence>
<keyword evidence="1" id="KW-0694">RNA-binding</keyword>
<organism evidence="4 5">
    <name type="scientific">Myodes glareolus</name>
    <name type="common">Bank vole</name>
    <name type="synonym">Clethrionomys glareolus</name>
    <dbReference type="NCBI Taxonomy" id="447135"/>
    <lineage>
        <taxon>Eukaryota</taxon>
        <taxon>Metazoa</taxon>
        <taxon>Chordata</taxon>
        <taxon>Craniata</taxon>
        <taxon>Vertebrata</taxon>
        <taxon>Euteleostomi</taxon>
        <taxon>Mammalia</taxon>
        <taxon>Eutheria</taxon>
        <taxon>Euarchontoglires</taxon>
        <taxon>Glires</taxon>
        <taxon>Rodentia</taxon>
        <taxon>Myomorpha</taxon>
        <taxon>Muroidea</taxon>
        <taxon>Cricetidae</taxon>
        <taxon>Arvicolinae</taxon>
        <taxon>Myodes</taxon>
    </lineage>
</organism>
<dbReference type="InterPro" id="IPR012677">
    <property type="entry name" value="Nucleotide-bd_a/b_plait_sf"/>
</dbReference>
<evidence type="ECO:0000313" key="5">
    <source>
        <dbReference type="Proteomes" id="UP001488838"/>
    </source>
</evidence>
<dbReference type="EMBL" id="JBBHLL010000046">
    <property type="protein sequence ID" value="KAK7824408.1"/>
    <property type="molecule type" value="Genomic_DNA"/>
</dbReference>
<protein>
    <recommendedName>
        <fullName evidence="3">RRM domain-containing protein</fullName>
    </recommendedName>
</protein>
<accession>A0AAW0JCK4</accession>
<dbReference type="Proteomes" id="UP001488838">
    <property type="component" value="Unassembled WGS sequence"/>
</dbReference>
<evidence type="ECO:0000256" key="1">
    <source>
        <dbReference type="PROSITE-ProRule" id="PRU00176"/>
    </source>
</evidence>
<comment type="caution">
    <text evidence="4">The sequence shown here is derived from an EMBL/GenBank/DDBJ whole genome shotgun (WGS) entry which is preliminary data.</text>
</comment>
<keyword evidence="5" id="KW-1185">Reference proteome</keyword>
<dbReference type="InterPro" id="IPR035979">
    <property type="entry name" value="RBD_domain_sf"/>
</dbReference>
<dbReference type="AlphaFoldDB" id="A0AAW0JCK4"/>
<sequence length="451" mass="50734">MGWRGGDGVDSAGGKALQETRLEKTWERPEYQERGPGITQSRPEKPRFPRSTRPRSRVDAGAQPSPAAGARPRPSALGLPGYGNWKPKAELARSPLLGCPLPVRPLRTMASALKTRDPTVSERTIVVSGLPVGLLKDQIVKRYFQDEAGHVEEVIYPSRTKGVAYITFKEKKVAQNAIRQRGYPLTSKPQLVVSHFSEKVFNYVMAILDLSVFRTQIALESLVMELKKKIPSLNFSPLGPSGKISVQGSFLAIMKLKQVLISKAISPSENNRKYAGERRDRNRQSPGSFLQRKENPAAALGTSAPESARSQGTLVLDTDIFFYLKHKCEFYERTLNKYHILCQERVDGDVTTICLQDARDGSRTSRVRHVKELIEEWAQGLHLELRKDALTLEGREEREKRNIKRACEQLCYRYRRVLINLHSTHIDFIGPSSDTLLFKTELTSQAGQKVT</sequence>
<feature type="domain" description="RRM" evidence="3">
    <location>
        <begin position="123"/>
        <end position="198"/>
    </location>
</feature>
<feature type="compositionally biased region" description="Basic and acidic residues" evidence="2">
    <location>
        <begin position="18"/>
        <end position="33"/>
    </location>
</feature>
<dbReference type="Gene3D" id="3.30.70.330">
    <property type="match status" value="1"/>
</dbReference>
<evidence type="ECO:0000259" key="3">
    <source>
        <dbReference type="PROSITE" id="PS50102"/>
    </source>
</evidence>
<feature type="region of interest" description="Disordered" evidence="2">
    <location>
        <begin position="271"/>
        <end position="305"/>
    </location>
</feature>
<dbReference type="PANTHER" id="PTHR15225">
    <property type="entry name" value="INTERFERON-INDUCED PROTEIN 35/NMI N-MYC/STAT INTERACTING PROTEIN"/>
    <property type="match status" value="1"/>
</dbReference>
<dbReference type="SUPFAM" id="SSF54928">
    <property type="entry name" value="RNA-binding domain, RBD"/>
    <property type="match status" value="1"/>
</dbReference>
<feature type="compositionally biased region" description="Basic and acidic residues" evidence="2">
    <location>
        <begin position="271"/>
        <end position="283"/>
    </location>
</feature>
<evidence type="ECO:0000256" key="2">
    <source>
        <dbReference type="SAM" id="MobiDB-lite"/>
    </source>
</evidence>
<feature type="compositionally biased region" description="Low complexity" evidence="2">
    <location>
        <begin position="60"/>
        <end position="76"/>
    </location>
</feature>
<dbReference type="GO" id="GO:0003723">
    <property type="term" value="F:RNA binding"/>
    <property type="evidence" value="ECO:0007669"/>
    <property type="project" value="UniProtKB-UniRule"/>
</dbReference>
<reference evidence="4 5" key="1">
    <citation type="journal article" date="2023" name="bioRxiv">
        <title>Conserved and derived expression patterns and positive selection on dental genes reveal complex evolutionary context of ever-growing rodent molars.</title>
        <authorList>
            <person name="Calamari Z.T."/>
            <person name="Song A."/>
            <person name="Cohen E."/>
            <person name="Akter M."/>
            <person name="Roy R.D."/>
            <person name="Hallikas O."/>
            <person name="Christensen M.M."/>
            <person name="Li P."/>
            <person name="Marangoni P."/>
            <person name="Jernvall J."/>
            <person name="Klein O.D."/>
        </authorList>
    </citation>
    <scope>NUCLEOTIDE SEQUENCE [LARGE SCALE GENOMIC DNA]</scope>
    <source>
        <strain evidence="4">V071</strain>
    </source>
</reference>
<feature type="region of interest" description="Disordered" evidence="2">
    <location>
        <begin position="1"/>
        <end position="81"/>
    </location>
</feature>
<gene>
    <name evidence="4" type="ORF">U0070_025204</name>
</gene>
<dbReference type="PANTHER" id="PTHR15225:SF8">
    <property type="entry name" value="RNA-BINDING PROTEIN 43"/>
    <property type="match status" value="1"/>
</dbReference>
<dbReference type="InterPro" id="IPR000504">
    <property type="entry name" value="RRM_dom"/>
</dbReference>